<keyword evidence="6" id="KW-0812">Transmembrane</keyword>
<organism evidence="8 9">
    <name type="scientific">Parvimonas micra ATCC 33270</name>
    <dbReference type="NCBI Taxonomy" id="411465"/>
    <lineage>
        <taxon>Bacteria</taxon>
        <taxon>Bacillati</taxon>
        <taxon>Bacillota</taxon>
        <taxon>Tissierellia</taxon>
        <taxon>Tissierellales</taxon>
        <taxon>Peptoniphilaceae</taxon>
        <taxon>Parvimonas</taxon>
    </lineage>
</organism>
<evidence type="ECO:0000256" key="2">
    <source>
        <dbReference type="ARBA" id="ARBA00022525"/>
    </source>
</evidence>
<evidence type="ECO:0000256" key="5">
    <source>
        <dbReference type="SAM" id="MobiDB-lite"/>
    </source>
</evidence>
<feature type="region of interest" description="Disordered" evidence="5">
    <location>
        <begin position="42"/>
        <end position="98"/>
    </location>
</feature>
<dbReference type="Proteomes" id="UP000003162">
    <property type="component" value="Unassembled WGS sequence"/>
</dbReference>
<keyword evidence="6" id="KW-0472">Membrane</keyword>
<dbReference type="Gene3D" id="2.60.40.1140">
    <property type="entry name" value="Collagen-binding surface protein Cna, B-type domain"/>
    <property type="match status" value="8"/>
</dbReference>
<proteinExistence type="predicted"/>
<keyword evidence="6" id="KW-1133">Transmembrane helix</keyword>
<keyword evidence="2" id="KW-0964">Secreted</keyword>
<dbReference type="CDD" id="cd00222">
    <property type="entry name" value="CollagenBindB"/>
    <property type="match status" value="8"/>
</dbReference>
<reference evidence="8 9" key="2">
    <citation type="submission" date="2007-09" db="EMBL/GenBank/DDBJ databases">
        <authorList>
            <person name="Fulton L."/>
            <person name="Clifton S."/>
            <person name="Fulton B."/>
            <person name="Xu J."/>
            <person name="Minx P."/>
            <person name="Pepin K.H."/>
            <person name="Johnson M."/>
            <person name="Thiruvilangam P."/>
            <person name="Bhonagiri V."/>
            <person name="Nash W.E."/>
            <person name="Mardis E.R."/>
            <person name="Wilson R.K."/>
        </authorList>
    </citation>
    <scope>NUCLEOTIDE SEQUENCE [LARGE SCALE GENOMIC DNA]</scope>
    <source>
        <strain evidence="8 9">ATCC 33270</strain>
    </source>
</reference>
<sequence>MKENSNKRMLSLLLVFFMLLNLFVPIIGVHAENTYTNKDKNVEKTVTSSKTETDSNSIKKESIKEADDSNAEKSKKIKESDDSNSENGKSISEIDKLNTEKSKLGKEDKLKPEGLKSSSRLSDQIENLKVELKYKSQTQYYTIDQISTSIHIDASGITGEIDGMYMDIELPTKEYKNEGWSNSADKYVDNFSLPSLSEVKFIKKAEKINGSNSTIYRVHFNKIDSTTVLELPYIFSFTDGLVPSDYKLQPKVKFYNSQGTMIKELKDQEYTPKYPNYWSKKLIAGDAGNGQTVYGGLSNPNDKNRVSADKTEPVPFTFSFVKDPNTPRSTERKLDTIVIKDVLPTYENSKGETVRAKFDPSINPGWTDNHDGTISYTYKVTSQDSEHNKLNEKVILYLSFPDAKFKEGKQNISFKNKVEMTGIPYNKANNEKYESKSEIDFYITADDFSGMGILAKRVGWGQSSIPFDKYGLWSENVKYDVKIANKFSKPIKEIVLVEDAKDFDPRLYVRSIEGVFERAPAVKPLTEHVEIRAYKEDGGYDIFKPGDAVNSKTEAELADTANRVIHGEIPIENTKPAKVVYNKISIVIKDYELPPGGVIDFSVYMGFKDPFNLKYSDKKDILNTISLNAKRVLWDNTESNIQVKDSASTGFTPLKEEAGLHKGTINNNTGIEGEEVRFWITAELNKMSKGRYLKNPTMIDLLPEGLSATSDTTVSGVYNTQSLIQKWEIIKNYNNTGRDAIKIEFKSDLLANLQGGNDKKTDFNIVIEKVKINKNIISSKAETEDNNNDNEVYFSYGDSGFPEEVESAQKVKDILDINQNKRTDDFVLKSTSKVLGTVVDSIQSRKYIRSLEPDEGQTGLNYNRTFVDEITTKFSDDSGVSGRFQYKLSVRNYFNSDLRKLEIYDVLPNDKDNRDSKFRNILQSPVLIKLKGVDKTNDFNIYYRTDTYPSDNVQSEMSSDKWTLTPSNYNDVTAIKIVSKNGTVIPPYTILDIFLEMKAPLYNENLSGKSSVNNFKVKYNDGSDFGTSNNVENKLEERTKVVVSKEWEDDYKGSMVSSLDIPFAGKNLLDSYGIPIPAPVNSIEVELYADGVSTGIKKELNDRNGWKAVFDNLPVSKTLGGKPIEYTVKEVGGETGSIKIDGSWYKIVIEGSMKEGFKITNKKLPPLTPLIPPTRDIKVKKEWKDGKGNALDAPVEKIEVELYKDGTATGIKKELNKDNNWTATFEKLKVYDSVANPKEYEYTIKEVGGETGNIKLSENWYKVTVEGSMKEGFKITNKKLPPLTPLIPPTRDIKVKKEWKDSKGNVLDAPVEKIEVELYKDGTATGIKKELNKDNNWTATFEKLPVSATLGGTNHNYTVKEVGESGSAIQLNNKWYGVAYAGTMKDGFTITNKEKLPWTPMIPPTRDIKVTKEWKTILGTNAEASVEKIEVELYKDGVATGKKVELTKANNWTATFEKLEVADKLGSTNYYQYTVKEVGESGSAIQLNNKWYGVAYSGTMKDGFTITNKEKLPWTPMIPPTRDIKVTKEWKDIKGNIIEAPVEKIEVELYKDGVATGKKAELTKANNWTVTFEKLEVADGLGSTNYYQYTVKEVGESGSAIQLNNKWYGVSYAGTMKDGLTITNKEKMPWTPMIPPTRDIKVTKEWKNFSGTDIEATVEKIEVELYKDGVATGKKVELTKANNWTATFEKLEVADGLGSTNYYQYTVKEVGESGSAIQLNNKWFGVSYGGTMKDGFTITNKEKLPWTPMIPPTRDIKVTKEWKDIKGNIIEAPVEKIEVELYKDGVATGKKVELTKANNWTATFEKLEVADGLGSTNYYQYTVKEVGESGSAIQLNNKWYGVSYAGTMKDGLTITNKEKMPWTPMIPPTRDIKVIKEWKDIKGNIIEAPVEKIEVELYKDGVATGKKVELTKANNWTATFEKLEVADKLGSTNYYKYTVKEVGESENAIKFGSNSYNVSYSGSMKDGFTIINRKGEIPKPLNPSTKLPKTGSTSDLSLYTYCILTSVTLLGLIVYRRKNILSK</sequence>
<dbReference type="InterPro" id="IPR019931">
    <property type="entry name" value="LPXTG_anchor"/>
</dbReference>
<dbReference type="InterPro" id="IPR008454">
    <property type="entry name" value="Collagen-bd_Cna-like_B-typ_dom"/>
</dbReference>
<evidence type="ECO:0000256" key="6">
    <source>
        <dbReference type="SAM" id="Phobius"/>
    </source>
</evidence>
<dbReference type="Pfam" id="PF05738">
    <property type="entry name" value="Cna_B"/>
    <property type="match status" value="8"/>
</dbReference>
<dbReference type="GeneID" id="93384677"/>
<gene>
    <name evidence="8" type="ORF">PEPMIC_00153</name>
</gene>
<dbReference type="Gene3D" id="2.60.40.740">
    <property type="match status" value="1"/>
</dbReference>
<evidence type="ECO:0000313" key="9">
    <source>
        <dbReference type="Proteomes" id="UP000003162"/>
    </source>
</evidence>
<evidence type="ECO:0000256" key="1">
    <source>
        <dbReference type="ARBA" id="ARBA00022512"/>
    </source>
</evidence>
<dbReference type="EMBL" id="ABEE02000014">
    <property type="protein sequence ID" value="EDP24709.1"/>
    <property type="molecule type" value="Genomic_DNA"/>
</dbReference>
<dbReference type="SUPFAM" id="SSF49478">
    <property type="entry name" value="Cna protein B-type domain"/>
    <property type="match status" value="8"/>
</dbReference>
<name>A8SIN0_9FIRM</name>
<accession>A8SIN0</accession>
<feature type="domain" description="Gram-positive cocci surface proteins LPxTG" evidence="7">
    <location>
        <begin position="1987"/>
        <end position="2023"/>
    </location>
</feature>
<keyword evidence="4" id="KW-0572">Peptidoglycan-anchor</keyword>
<feature type="transmembrane region" description="Helical" evidence="6">
    <location>
        <begin position="1996"/>
        <end position="2015"/>
    </location>
</feature>
<feature type="compositionally biased region" description="Basic and acidic residues" evidence="5">
    <location>
        <begin position="51"/>
        <end position="81"/>
    </location>
</feature>
<evidence type="ECO:0000256" key="4">
    <source>
        <dbReference type="ARBA" id="ARBA00023088"/>
    </source>
</evidence>
<evidence type="ECO:0000256" key="3">
    <source>
        <dbReference type="ARBA" id="ARBA00022729"/>
    </source>
</evidence>
<keyword evidence="3" id="KW-0732">Signal</keyword>
<dbReference type="HOGENOM" id="CLU_238645_0_0_9"/>
<comment type="caution">
    <text evidence="8">The sequence shown here is derived from an EMBL/GenBank/DDBJ whole genome shotgun (WGS) entry which is preliminary data.</text>
</comment>
<dbReference type="PROSITE" id="PS50847">
    <property type="entry name" value="GRAM_POS_ANCHORING"/>
    <property type="match status" value="1"/>
</dbReference>
<evidence type="ECO:0000259" key="7">
    <source>
        <dbReference type="PROSITE" id="PS50847"/>
    </source>
</evidence>
<evidence type="ECO:0000313" key="8">
    <source>
        <dbReference type="EMBL" id="EDP24709.1"/>
    </source>
</evidence>
<dbReference type="eggNOG" id="COG4932">
    <property type="taxonomic scope" value="Bacteria"/>
</dbReference>
<reference evidence="8 9" key="1">
    <citation type="submission" date="2007-09" db="EMBL/GenBank/DDBJ databases">
        <title>Draft genome sequence of Peptostreptococcus micros (ATCC 33270).</title>
        <authorList>
            <person name="Sudarsanam P."/>
            <person name="Ley R."/>
            <person name="Guruge J."/>
            <person name="Turnbaugh P.J."/>
            <person name="Mahowald M."/>
            <person name="Liep D."/>
            <person name="Gordon J."/>
        </authorList>
    </citation>
    <scope>NUCLEOTIDE SEQUENCE [LARGE SCALE GENOMIC DNA]</scope>
    <source>
        <strain evidence="8 9">ATCC 33270</strain>
    </source>
</reference>
<protein>
    <submittedName>
        <fullName evidence="8">LPXTG-motif cell wall anchor domain protein</fullName>
    </submittedName>
</protein>
<dbReference type="RefSeq" id="WP_004831871.1">
    <property type="nucleotide sequence ID" value="NZ_DS483515.1"/>
</dbReference>
<keyword evidence="1" id="KW-0134">Cell wall</keyword>